<feature type="domain" description="4Fe-4S ferredoxin-type" evidence="3">
    <location>
        <begin position="3"/>
        <end position="31"/>
    </location>
</feature>
<dbReference type="Gene3D" id="3.40.109.10">
    <property type="entry name" value="NADH Oxidase"/>
    <property type="match status" value="1"/>
</dbReference>
<gene>
    <name evidence="5" type="ORF">HINF_LOCUS20608</name>
    <name evidence="4" type="ORF">HINF_LOCUS39425</name>
</gene>
<evidence type="ECO:0000256" key="1">
    <source>
        <dbReference type="ARBA" id="ARBA00007118"/>
    </source>
</evidence>
<proteinExistence type="inferred from homology"/>
<dbReference type="EMBL" id="CATOUU010000825">
    <property type="protein sequence ID" value="CAI9951780.1"/>
    <property type="molecule type" value="Genomic_DNA"/>
</dbReference>
<dbReference type="PROSITE" id="PS00198">
    <property type="entry name" value="4FE4S_FER_1"/>
    <property type="match status" value="1"/>
</dbReference>
<accession>A0AA86Q3W8</accession>
<dbReference type="PROSITE" id="PS51379">
    <property type="entry name" value="4FE4S_FER_2"/>
    <property type="match status" value="2"/>
</dbReference>
<evidence type="ECO:0000313" key="6">
    <source>
        <dbReference type="Proteomes" id="UP001642409"/>
    </source>
</evidence>
<dbReference type="PANTHER" id="PTHR43673:SF10">
    <property type="entry name" value="NADH DEHYDROGENASE_NAD(P)H NITROREDUCTASE XCC3605-RELATED"/>
    <property type="match status" value="1"/>
</dbReference>
<dbReference type="SUPFAM" id="SSF54862">
    <property type="entry name" value="4Fe-4S ferredoxins"/>
    <property type="match status" value="1"/>
</dbReference>
<keyword evidence="2" id="KW-0560">Oxidoreductase</keyword>
<dbReference type="InterPro" id="IPR017896">
    <property type="entry name" value="4Fe4S_Fe-S-bd"/>
</dbReference>
<dbReference type="InterPro" id="IPR017900">
    <property type="entry name" value="4Fe4S_Fe_S_CS"/>
</dbReference>
<evidence type="ECO:0000259" key="3">
    <source>
        <dbReference type="PROSITE" id="PS51379"/>
    </source>
</evidence>
<reference evidence="4" key="1">
    <citation type="submission" date="2023-06" db="EMBL/GenBank/DDBJ databases">
        <authorList>
            <person name="Kurt Z."/>
        </authorList>
    </citation>
    <scope>NUCLEOTIDE SEQUENCE</scope>
</reference>
<dbReference type="EMBL" id="CAXDID020000055">
    <property type="protein sequence ID" value="CAL6007370.1"/>
    <property type="molecule type" value="Genomic_DNA"/>
</dbReference>
<dbReference type="Pfam" id="PF00881">
    <property type="entry name" value="Nitroreductase"/>
    <property type="match status" value="1"/>
</dbReference>
<keyword evidence="6" id="KW-1185">Reference proteome</keyword>
<sequence length="246" mass="27476">MPINFKVNQDKCIQCVKCIDICSPKYLQLVENVVTIDKNKCIKCGHCFAVCPTAAISIFDIDPTIEKYAEDPVSKAIQMRHSIRSFKSEMLTNQELSEMLQILKFAPSARNARKTRYMVLTRPKLEQIIPIAGEALMDKYPNMKAMLQRSADPIFRGAPHLIVAVEAGQVSVDGVIALSEFEILAASKGFGTCQCDFFINASNNQQIREAIGLQDNETVIACLTFGKFEAQFVRPVARQPLNIDIQ</sequence>
<dbReference type="Gene3D" id="3.30.70.20">
    <property type="match status" value="1"/>
</dbReference>
<organism evidence="4">
    <name type="scientific">Hexamita inflata</name>
    <dbReference type="NCBI Taxonomy" id="28002"/>
    <lineage>
        <taxon>Eukaryota</taxon>
        <taxon>Metamonada</taxon>
        <taxon>Diplomonadida</taxon>
        <taxon>Hexamitidae</taxon>
        <taxon>Hexamitinae</taxon>
        <taxon>Hexamita</taxon>
    </lineage>
</organism>
<feature type="domain" description="4Fe-4S ferredoxin-type" evidence="3">
    <location>
        <begin position="32"/>
        <end position="61"/>
    </location>
</feature>
<comment type="similarity">
    <text evidence="1">Belongs to the nitroreductase family.</text>
</comment>
<evidence type="ECO:0000313" key="4">
    <source>
        <dbReference type="EMBL" id="CAI9951780.1"/>
    </source>
</evidence>
<name>A0AA86Q3W8_9EUKA</name>
<dbReference type="InterPro" id="IPR000415">
    <property type="entry name" value="Nitroreductase-like"/>
</dbReference>
<dbReference type="PANTHER" id="PTHR43673">
    <property type="entry name" value="NAD(P)H NITROREDUCTASE YDGI-RELATED"/>
    <property type="match status" value="1"/>
</dbReference>
<evidence type="ECO:0000313" key="5">
    <source>
        <dbReference type="EMBL" id="CAL6007370.1"/>
    </source>
</evidence>
<dbReference type="Proteomes" id="UP001642409">
    <property type="component" value="Unassembled WGS sequence"/>
</dbReference>
<dbReference type="GO" id="GO:0016491">
    <property type="term" value="F:oxidoreductase activity"/>
    <property type="evidence" value="ECO:0007669"/>
    <property type="project" value="UniProtKB-KW"/>
</dbReference>
<reference evidence="5 6" key="2">
    <citation type="submission" date="2024-07" db="EMBL/GenBank/DDBJ databases">
        <authorList>
            <person name="Akdeniz Z."/>
        </authorList>
    </citation>
    <scope>NUCLEOTIDE SEQUENCE [LARGE SCALE GENOMIC DNA]</scope>
</reference>
<dbReference type="SUPFAM" id="SSF55469">
    <property type="entry name" value="FMN-dependent nitroreductase-like"/>
    <property type="match status" value="1"/>
</dbReference>
<dbReference type="InterPro" id="IPR029479">
    <property type="entry name" value="Nitroreductase"/>
</dbReference>
<evidence type="ECO:0000256" key="2">
    <source>
        <dbReference type="ARBA" id="ARBA00023002"/>
    </source>
</evidence>
<comment type="caution">
    <text evidence="4">The sequence shown here is derived from an EMBL/GenBank/DDBJ whole genome shotgun (WGS) entry which is preliminary data.</text>
</comment>
<dbReference type="AlphaFoldDB" id="A0AA86Q3W8"/>
<protein>
    <submittedName>
        <fullName evidence="4">Nitroreductase Fd-NR2</fullName>
    </submittedName>
    <submittedName>
        <fullName evidence="5">Nitroreductase_Fd-NR2</fullName>
    </submittedName>
</protein>
<dbReference type="Pfam" id="PF12838">
    <property type="entry name" value="Fer4_7"/>
    <property type="match status" value="1"/>
</dbReference>